<keyword evidence="3" id="KW-1185">Reference proteome</keyword>
<evidence type="ECO:0008006" key="4">
    <source>
        <dbReference type="Google" id="ProtNLM"/>
    </source>
</evidence>
<evidence type="ECO:0000313" key="2">
    <source>
        <dbReference type="EMBL" id="MBD2757075.1"/>
    </source>
</evidence>
<dbReference type="EMBL" id="JACXAA010000016">
    <property type="protein sequence ID" value="MBD2757075.1"/>
    <property type="molecule type" value="Genomic_DNA"/>
</dbReference>
<dbReference type="Gene3D" id="2.40.160.20">
    <property type="match status" value="1"/>
</dbReference>
<evidence type="ECO:0000256" key="1">
    <source>
        <dbReference type="SAM" id="SignalP"/>
    </source>
</evidence>
<organism evidence="2 3">
    <name type="scientific">Spirosoma validum</name>
    <dbReference type="NCBI Taxonomy" id="2771355"/>
    <lineage>
        <taxon>Bacteria</taxon>
        <taxon>Pseudomonadati</taxon>
        <taxon>Bacteroidota</taxon>
        <taxon>Cytophagia</taxon>
        <taxon>Cytophagales</taxon>
        <taxon>Cytophagaceae</taxon>
        <taxon>Spirosoma</taxon>
    </lineage>
</organism>
<keyword evidence="1" id="KW-0732">Signal</keyword>
<sequence length="189" mass="19420">MKKILFTLVMIVTGLSAALAQTEKGSRLAGVQVGNIVIPTSGGSGTIIGLQPAYGWFVSDGLVVGAGIPFFYVGSGGTNITQIGLTPFLRYYIGPSQVKPYFGGSIGVLNTSVSRTGSSSESSTDALYGLTGGLAFFINRSVSFDLALTYTGGNTGAVNSLIAGSANSLTPNIPKSLNINLGFQVYFGK</sequence>
<comment type="caution">
    <text evidence="2">The sequence shown here is derived from an EMBL/GenBank/DDBJ whole genome shotgun (WGS) entry which is preliminary data.</text>
</comment>
<protein>
    <recommendedName>
        <fullName evidence="4">Outer membrane protein beta-barrel domain-containing protein</fullName>
    </recommendedName>
</protein>
<name>A0A927GGX7_9BACT</name>
<proteinExistence type="predicted"/>
<dbReference type="RefSeq" id="WP_191042695.1">
    <property type="nucleotide sequence ID" value="NZ_JACXAA010000016.1"/>
</dbReference>
<feature type="chain" id="PRO_5038127473" description="Outer membrane protein beta-barrel domain-containing protein" evidence="1">
    <location>
        <begin position="21"/>
        <end position="189"/>
    </location>
</feature>
<dbReference type="AlphaFoldDB" id="A0A927GGX7"/>
<dbReference type="Proteomes" id="UP000653797">
    <property type="component" value="Unassembled WGS sequence"/>
</dbReference>
<evidence type="ECO:0000313" key="3">
    <source>
        <dbReference type="Proteomes" id="UP000653797"/>
    </source>
</evidence>
<dbReference type="SUPFAM" id="SSF56925">
    <property type="entry name" value="OMPA-like"/>
    <property type="match status" value="1"/>
</dbReference>
<gene>
    <name evidence="2" type="ORF">IC230_29615</name>
</gene>
<feature type="signal peptide" evidence="1">
    <location>
        <begin position="1"/>
        <end position="20"/>
    </location>
</feature>
<reference evidence="2" key="1">
    <citation type="submission" date="2020-09" db="EMBL/GenBank/DDBJ databases">
        <authorList>
            <person name="Kim M.K."/>
        </authorList>
    </citation>
    <scope>NUCLEOTIDE SEQUENCE</scope>
    <source>
        <strain evidence="2">BT704</strain>
    </source>
</reference>
<accession>A0A927GGX7</accession>
<dbReference type="InterPro" id="IPR011250">
    <property type="entry name" value="OMP/PagP_B-barrel"/>
</dbReference>